<evidence type="ECO:0008006" key="4">
    <source>
        <dbReference type="Google" id="ProtNLM"/>
    </source>
</evidence>
<evidence type="ECO:0000256" key="1">
    <source>
        <dbReference type="SAM" id="MobiDB-lite"/>
    </source>
</evidence>
<gene>
    <name evidence="2" type="ORF">GF1_06530</name>
</gene>
<dbReference type="InterPro" id="IPR038310">
    <property type="entry name" value="DUF1104_sf"/>
</dbReference>
<proteinExistence type="predicted"/>
<keyword evidence="3" id="KW-1185">Reference proteome</keyword>
<protein>
    <recommendedName>
        <fullName evidence="4">DUF1104 domain-containing protein</fullName>
    </recommendedName>
</protein>
<sequence length="113" mass="12476">MVDNIRKSILVGLGIIMLSGPAWAVTDYSSMSTDELAGLQGTMRQTTVEERNAFRDEWRSRLQQMSPEERQQYTSGTRGRNRAGMGAENMGSGYGTGDGSGRQRGRQRGGGRW</sequence>
<evidence type="ECO:0000313" key="3">
    <source>
        <dbReference type="Proteomes" id="UP001063350"/>
    </source>
</evidence>
<organism evidence="2 3">
    <name type="scientific">Desulfolithobacter dissulfuricans</name>
    <dbReference type="NCBI Taxonomy" id="2795293"/>
    <lineage>
        <taxon>Bacteria</taxon>
        <taxon>Pseudomonadati</taxon>
        <taxon>Thermodesulfobacteriota</taxon>
        <taxon>Desulfobulbia</taxon>
        <taxon>Desulfobulbales</taxon>
        <taxon>Desulfobulbaceae</taxon>
        <taxon>Desulfolithobacter</taxon>
    </lineage>
</organism>
<feature type="compositionally biased region" description="Basic residues" evidence="1">
    <location>
        <begin position="103"/>
        <end position="113"/>
    </location>
</feature>
<dbReference type="Gene3D" id="1.20.120.1430">
    <property type="entry name" value="HP0721 helical bundle"/>
    <property type="match status" value="1"/>
</dbReference>
<name>A0A915XJ41_9BACT</name>
<feature type="region of interest" description="Disordered" evidence="1">
    <location>
        <begin position="59"/>
        <end position="113"/>
    </location>
</feature>
<dbReference type="KEGG" id="ddu:GF1_06530"/>
<dbReference type="EMBL" id="AP024233">
    <property type="protein sequence ID" value="BCO08277.1"/>
    <property type="molecule type" value="Genomic_DNA"/>
</dbReference>
<dbReference type="AlphaFoldDB" id="A0A915XJ41"/>
<dbReference type="RefSeq" id="WP_267928179.1">
    <property type="nucleotide sequence ID" value="NZ_AP024233.1"/>
</dbReference>
<reference evidence="2" key="1">
    <citation type="submission" date="2020-12" db="EMBL/GenBank/DDBJ databases">
        <title>Desulfobium dissulfuricans gen. nov., sp. nov., a novel mesophilic, sulfate-reducing bacterium isolated from a deep-sea hydrothermal vent.</title>
        <authorList>
            <person name="Hashimoto Y."/>
            <person name="Tame A."/>
            <person name="Sawayama S."/>
            <person name="Miyazaki J."/>
            <person name="Takai K."/>
            <person name="Nakagawa S."/>
        </authorList>
    </citation>
    <scope>NUCLEOTIDE SEQUENCE</scope>
    <source>
        <strain evidence="2">GF1</strain>
    </source>
</reference>
<feature type="compositionally biased region" description="Polar residues" evidence="1">
    <location>
        <begin position="61"/>
        <end position="78"/>
    </location>
</feature>
<dbReference type="Proteomes" id="UP001063350">
    <property type="component" value="Chromosome"/>
</dbReference>
<accession>A0A915XJ41</accession>
<evidence type="ECO:0000313" key="2">
    <source>
        <dbReference type="EMBL" id="BCO08277.1"/>
    </source>
</evidence>
<feature type="compositionally biased region" description="Gly residues" evidence="1">
    <location>
        <begin position="92"/>
        <end position="102"/>
    </location>
</feature>